<protein>
    <submittedName>
        <fullName evidence="1">Arylamine N-acetyltransferase</fullName>
    </submittedName>
</protein>
<accession>A0A3R1DG99</accession>
<comment type="caution">
    <text evidence="1">The sequence shown here is derived from an EMBL/GenBank/DDBJ whole genome shotgun (WGS) entry which is preliminary data.</text>
</comment>
<dbReference type="AlphaFoldDB" id="A0A3R1DG99"/>
<keyword evidence="1" id="KW-0808">Transferase</keyword>
<dbReference type="RefSeq" id="WP_000010697.1">
    <property type="nucleotide sequence ID" value="NZ_QSNK01000017.1"/>
</dbReference>
<dbReference type="SUPFAM" id="SSF54001">
    <property type="entry name" value="Cysteine proteinases"/>
    <property type="match status" value="1"/>
</dbReference>
<gene>
    <name evidence="1" type="ORF">G0D56_18240</name>
</gene>
<reference evidence="1" key="2">
    <citation type="submission" date="2018-07" db="EMBL/GenBank/DDBJ databases">
        <authorList>
            <consortium name="NCBI Pathogen Detection Project"/>
        </authorList>
    </citation>
    <scope>NUCLEOTIDE SEQUENCE</scope>
    <source>
        <strain evidence="1">12-4389</strain>
    </source>
</reference>
<name>A0A3R1DG99_SALET</name>
<sequence>MSFSSRSDSTALLSWEGLIFYYQLRGFMNNSKLKQIFENLISLVEEKKWYGACHDISAVFYILAKEVGFEPTLLIGEVRNPATGSYFDHSWVCIDEKIYDVAIGYPNHGIDPPCAPIFMSKDLITDKEIDMEFGFHSEHGLDDTASKVSKWTLREYDKEAAACVWKHSIQIGKCIGLHLTEKYLVDTYGDVSRTLA</sequence>
<evidence type="ECO:0000313" key="1">
    <source>
        <dbReference type="EMBL" id="HAC6871701.1"/>
    </source>
</evidence>
<dbReference type="InterPro" id="IPR038765">
    <property type="entry name" value="Papain-like_cys_pep_sf"/>
</dbReference>
<reference evidence="1" key="1">
    <citation type="journal article" date="2018" name="Genome Biol.">
        <title>SKESA: strategic k-mer extension for scrupulous assemblies.</title>
        <authorList>
            <person name="Souvorov A."/>
            <person name="Agarwala R."/>
            <person name="Lipman D.J."/>
        </authorList>
    </citation>
    <scope>NUCLEOTIDE SEQUENCE</scope>
    <source>
        <strain evidence="1">12-4389</strain>
    </source>
</reference>
<dbReference type="EMBL" id="DAAMJB010000040">
    <property type="protein sequence ID" value="HAC6871701.1"/>
    <property type="molecule type" value="Genomic_DNA"/>
</dbReference>
<dbReference type="GO" id="GO:0016740">
    <property type="term" value="F:transferase activity"/>
    <property type="evidence" value="ECO:0007669"/>
    <property type="project" value="UniProtKB-KW"/>
</dbReference>
<proteinExistence type="predicted"/>
<organism evidence="1">
    <name type="scientific">Salmonella enterica I</name>
    <dbReference type="NCBI Taxonomy" id="59201"/>
    <lineage>
        <taxon>Bacteria</taxon>
        <taxon>Pseudomonadati</taxon>
        <taxon>Pseudomonadota</taxon>
        <taxon>Gammaproteobacteria</taxon>
        <taxon>Enterobacterales</taxon>
        <taxon>Enterobacteriaceae</taxon>
        <taxon>Salmonella</taxon>
    </lineage>
</organism>